<evidence type="ECO:0000313" key="1">
    <source>
        <dbReference type="EMBL" id="EME39979.1"/>
    </source>
</evidence>
<evidence type="ECO:0000313" key="2">
    <source>
        <dbReference type="Proteomes" id="UP000016933"/>
    </source>
</evidence>
<dbReference type="HOGENOM" id="CLU_2236511_0_0_1"/>
<dbReference type="EMBL" id="KB446544">
    <property type="protein sequence ID" value="EME39979.1"/>
    <property type="molecule type" value="Genomic_DNA"/>
</dbReference>
<name>N1PD22_DOTSN</name>
<protein>
    <submittedName>
        <fullName evidence="1">Uncharacterized protein</fullName>
    </submittedName>
</protein>
<dbReference type="Proteomes" id="UP000016933">
    <property type="component" value="Unassembled WGS sequence"/>
</dbReference>
<gene>
    <name evidence="1" type="ORF">DOTSEDRAFT_74741</name>
</gene>
<proteinExistence type="predicted"/>
<reference evidence="2" key="1">
    <citation type="journal article" date="2012" name="PLoS Genet.">
        <title>The genomes of the fungal plant pathogens Cladosporium fulvum and Dothistroma septosporum reveal adaptation to different hosts and lifestyles but also signatures of common ancestry.</title>
        <authorList>
            <person name="de Wit P.J.G.M."/>
            <person name="van der Burgt A."/>
            <person name="Oekmen B."/>
            <person name="Stergiopoulos I."/>
            <person name="Abd-Elsalam K.A."/>
            <person name="Aerts A.L."/>
            <person name="Bahkali A.H."/>
            <person name="Beenen H.G."/>
            <person name="Chettri P."/>
            <person name="Cox M.P."/>
            <person name="Datema E."/>
            <person name="de Vries R.P."/>
            <person name="Dhillon B."/>
            <person name="Ganley A.R."/>
            <person name="Griffiths S.A."/>
            <person name="Guo Y."/>
            <person name="Hamelin R.C."/>
            <person name="Henrissat B."/>
            <person name="Kabir M.S."/>
            <person name="Jashni M.K."/>
            <person name="Kema G."/>
            <person name="Klaubauf S."/>
            <person name="Lapidus A."/>
            <person name="Levasseur A."/>
            <person name="Lindquist E."/>
            <person name="Mehrabi R."/>
            <person name="Ohm R.A."/>
            <person name="Owen T.J."/>
            <person name="Salamov A."/>
            <person name="Schwelm A."/>
            <person name="Schijlen E."/>
            <person name="Sun H."/>
            <person name="van den Burg H.A."/>
            <person name="van Ham R.C.H.J."/>
            <person name="Zhang S."/>
            <person name="Goodwin S.B."/>
            <person name="Grigoriev I.V."/>
            <person name="Collemare J."/>
            <person name="Bradshaw R.E."/>
        </authorList>
    </citation>
    <scope>NUCLEOTIDE SEQUENCE [LARGE SCALE GENOMIC DNA]</scope>
    <source>
        <strain evidence="2">NZE10 / CBS 128990</strain>
    </source>
</reference>
<reference evidence="1 2" key="2">
    <citation type="journal article" date="2012" name="PLoS Pathog.">
        <title>Diverse lifestyles and strategies of plant pathogenesis encoded in the genomes of eighteen Dothideomycetes fungi.</title>
        <authorList>
            <person name="Ohm R.A."/>
            <person name="Feau N."/>
            <person name="Henrissat B."/>
            <person name="Schoch C.L."/>
            <person name="Horwitz B.A."/>
            <person name="Barry K.W."/>
            <person name="Condon B.J."/>
            <person name="Copeland A.C."/>
            <person name="Dhillon B."/>
            <person name="Glaser F."/>
            <person name="Hesse C.N."/>
            <person name="Kosti I."/>
            <person name="LaButti K."/>
            <person name="Lindquist E.A."/>
            <person name="Lucas S."/>
            <person name="Salamov A.A."/>
            <person name="Bradshaw R.E."/>
            <person name="Ciuffetti L."/>
            <person name="Hamelin R.C."/>
            <person name="Kema G.H.J."/>
            <person name="Lawrence C."/>
            <person name="Scott J.A."/>
            <person name="Spatafora J.W."/>
            <person name="Turgeon B.G."/>
            <person name="de Wit P.J.G.M."/>
            <person name="Zhong S."/>
            <person name="Goodwin S.B."/>
            <person name="Grigoriev I.V."/>
        </authorList>
    </citation>
    <scope>NUCLEOTIDE SEQUENCE [LARGE SCALE GENOMIC DNA]</scope>
    <source>
        <strain evidence="2">NZE10 / CBS 128990</strain>
    </source>
</reference>
<organism evidence="1 2">
    <name type="scientific">Dothistroma septosporum (strain NZE10 / CBS 128990)</name>
    <name type="common">Red band needle blight fungus</name>
    <name type="synonym">Mycosphaerella pini</name>
    <dbReference type="NCBI Taxonomy" id="675120"/>
    <lineage>
        <taxon>Eukaryota</taxon>
        <taxon>Fungi</taxon>
        <taxon>Dikarya</taxon>
        <taxon>Ascomycota</taxon>
        <taxon>Pezizomycotina</taxon>
        <taxon>Dothideomycetes</taxon>
        <taxon>Dothideomycetidae</taxon>
        <taxon>Mycosphaerellales</taxon>
        <taxon>Mycosphaerellaceae</taxon>
        <taxon>Dothistroma</taxon>
    </lineage>
</organism>
<sequence>MAVIRQLRFSARFLTRWTCRSMALTRVLLDPRGIWRAEITPSDPRLLQTYKAVAYRDLSLTFQTRFQADTALSDFDLVSLRPQALLMLDELEQSVRLFGHLASWQ</sequence>
<accession>N1PD22</accession>
<keyword evidence="2" id="KW-1185">Reference proteome</keyword>
<dbReference type="AlphaFoldDB" id="N1PD22"/>